<feature type="transmembrane region" description="Helical" evidence="8">
    <location>
        <begin position="113"/>
        <end position="133"/>
    </location>
</feature>
<dbReference type="RefSeq" id="WP_171655512.1">
    <property type="nucleotide sequence ID" value="NZ_WHOD01000109.1"/>
</dbReference>
<feature type="transmembrane region" description="Helical" evidence="8">
    <location>
        <begin position="183"/>
        <end position="203"/>
    </location>
</feature>
<comment type="subcellular location">
    <subcellularLocation>
        <location evidence="1">Membrane</location>
        <topology evidence="1">Multi-pass membrane protein</topology>
    </subcellularLocation>
</comment>
<sequence length="368" mass="41028">MLEKGQISAFQLGLIMYSVILATGFLSLPALSAQYAHNDNWLSPIIASITGFVSIYAATRLHELYPKQTIIQYSEQLIGKIAGKILSMIYFLFLTYTTGTITRQYADFVTGNFFFKTPLLLVIFSILLLAAFAVRGGVELLARSAVILTPIFIVPIFILLLLFPELDPNNIFPILSQGMVPVIKGAATPQAWFSEYFLLTFFLPYLTDPEKGRKWGLISLSTVVLSLTYVNLIVLLLLGPDSEYKIYPVLVAFRSIRVGSFIENLESLLLAMWVVGNFIKIGGFYYMASLSFGQCFQLSDYRPTVFPLGLLIAIISLWDLPSFPALAELHRYVTPFELPTILTLIPLLLLMLAVLRKRRATAGGDPTP</sequence>
<reference evidence="9" key="1">
    <citation type="submission" date="2019-10" db="EMBL/GenBank/DDBJ databases">
        <title>Description of Paenibacillus glebae sp. nov.</title>
        <authorList>
            <person name="Carlier A."/>
            <person name="Qi S."/>
        </authorList>
    </citation>
    <scope>NUCLEOTIDE SEQUENCE</scope>
    <source>
        <strain evidence="9">LMG 31456</strain>
    </source>
</reference>
<evidence type="ECO:0000256" key="2">
    <source>
        <dbReference type="ARBA" id="ARBA00007998"/>
    </source>
</evidence>
<dbReference type="Pfam" id="PF03845">
    <property type="entry name" value="Spore_permease"/>
    <property type="match status" value="1"/>
</dbReference>
<dbReference type="GO" id="GO:0016020">
    <property type="term" value="C:membrane"/>
    <property type="evidence" value="ECO:0007669"/>
    <property type="project" value="UniProtKB-SubCell"/>
</dbReference>
<comment type="caution">
    <text evidence="9">The sequence shown here is derived from an EMBL/GenBank/DDBJ whole genome shotgun (WGS) entry which is preliminary data.</text>
</comment>
<protein>
    <submittedName>
        <fullName evidence="9">GerAB/ArcD/ProY family transporter</fullName>
    </submittedName>
</protein>
<dbReference type="Proteomes" id="UP000641588">
    <property type="component" value="Unassembled WGS sequence"/>
</dbReference>
<evidence type="ECO:0000256" key="5">
    <source>
        <dbReference type="ARBA" id="ARBA00022692"/>
    </source>
</evidence>
<name>A0A972GV79_9BACL</name>
<keyword evidence="7 8" id="KW-0472">Membrane</keyword>
<feature type="transmembrane region" description="Helical" evidence="8">
    <location>
        <begin position="300"/>
        <end position="318"/>
    </location>
</feature>
<proteinExistence type="inferred from homology"/>
<evidence type="ECO:0000313" key="10">
    <source>
        <dbReference type="Proteomes" id="UP000641588"/>
    </source>
</evidence>
<feature type="transmembrane region" description="Helical" evidence="8">
    <location>
        <begin position="12"/>
        <end position="35"/>
    </location>
</feature>
<evidence type="ECO:0000256" key="7">
    <source>
        <dbReference type="ARBA" id="ARBA00023136"/>
    </source>
</evidence>
<evidence type="ECO:0000256" key="6">
    <source>
        <dbReference type="ARBA" id="ARBA00022989"/>
    </source>
</evidence>
<feature type="transmembrane region" description="Helical" evidence="8">
    <location>
        <begin position="268"/>
        <end position="288"/>
    </location>
</feature>
<dbReference type="NCBIfam" id="TIGR00912">
    <property type="entry name" value="2A0309"/>
    <property type="match status" value="1"/>
</dbReference>
<dbReference type="PANTHER" id="PTHR34975">
    <property type="entry name" value="SPORE GERMINATION PROTEIN A2"/>
    <property type="match status" value="1"/>
</dbReference>
<accession>A0A972GV79</accession>
<gene>
    <name evidence="9" type="ORF">GC093_29185</name>
</gene>
<keyword evidence="6 8" id="KW-1133">Transmembrane helix</keyword>
<comment type="similarity">
    <text evidence="2">Belongs to the amino acid-polyamine-organocation (APC) superfamily. Spore germination protein (SGP) (TC 2.A.3.9) family.</text>
</comment>
<evidence type="ECO:0000256" key="1">
    <source>
        <dbReference type="ARBA" id="ARBA00004141"/>
    </source>
</evidence>
<feature type="transmembrane region" description="Helical" evidence="8">
    <location>
        <begin position="81"/>
        <end position="101"/>
    </location>
</feature>
<organism evidence="9 10">
    <name type="scientific">Paenibacillus foliorum</name>
    <dbReference type="NCBI Taxonomy" id="2654974"/>
    <lineage>
        <taxon>Bacteria</taxon>
        <taxon>Bacillati</taxon>
        <taxon>Bacillota</taxon>
        <taxon>Bacilli</taxon>
        <taxon>Bacillales</taxon>
        <taxon>Paenibacillaceae</taxon>
        <taxon>Paenibacillus</taxon>
    </lineage>
</organism>
<keyword evidence="10" id="KW-1185">Reference proteome</keyword>
<feature type="transmembrane region" description="Helical" evidence="8">
    <location>
        <begin position="41"/>
        <end position="61"/>
    </location>
</feature>
<dbReference type="AlphaFoldDB" id="A0A972GV79"/>
<dbReference type="PANTHER" id="PTHR34975:SF2">
    <property type="entry name" value="SPORE GERMINATION PROTEIN A2"/>
    <property type="match status" value="1"/>
</dbReference>
<keyword evidence="4" id="KW-0309">Germination</keyword>
<dbReference type="GO" id="GO:0009847">
    <property type="term" value="P:spore germination"/>
    <property type="evidence" value="ECO:0007669"/>
    <property type="project" value="InterPro"/>
</dbReference>
<feature type="transmembrane region" description="Helical" evidence="8">
    <location>
        <begin position="140"/>
        <end position="163"/>
    </location>
</feature>
<feature type="transmembrane region" description="Helical" evidence="8">
    <location>
        <begin position="215"/>
        <end position="238"/>
    </location>
</feature>
<dbReference type="EMBL" id="WHOD01000109">
    <property type="protein sequence ID" value="NOU97272.1"/>
    <property type="molecule type" value="Genomic_DNA"/>
</dbReference>
<dbReference type="InterPro" id="IPR004761">
    <property type="entry name" value="Spore_GerAB"/>
</dbReference>
<keyword evidence="5 8" id="KW-0812">Transmembrane</keyword>
<evidence type="ECO:0000256" key="3">
    <source>
        <dbReference type="ARBA" id="ARBA00022448"/>
    </source>
</evidence>
<evidence type="ECO:0000256" key="4">
    <source>
        <dbReference type="ARBA" id="ARBA00022544"/>
    </source>
</evidence>
<evidence type="ECO:0000313" key="9">
    <source>
        <dbReference type="EMBL" id="NOU97272.1"/>
    </source>
</evidence>
<feature type="transmembrane region" description="Helical" evidence="8">
    <location>
        <begin position="338"/>
        <end position="355"/>
    </location>
</feature>
<keyword evidence="3" id="KW-0813">Transport</keyword>
<evidence type="ECO:0000256" key="8">
    <source>
        <dbReference type="SAM" id="Phobius"/>
    </source>
</evidence>